<evidence type="ECO:0000256" key="1">
    <source>
        <dbReference type="SAM" id="SignalP"/>
    </source>
</evidence>
<comment type="caution">
    <text evidence="2">The sequence shown here is derived from an EMBL/GenBank/DDBJ whole genome shotgun (WGS) entry which is preliminary data.</text>
</comment>
<feature type="signal peptide" evidence="1">
    <location>
        <begin position="1"/>
        <end position="21"/>
    </location>
</feature>
<feature type="chain" id="PRO_5039439914" description="Lipoprotein" evidence="1">
    <location>
        <begin position="22"/>
        <end position="164"/>
    </location>
</feature>
<dbReference type="EMBL" id="JAEPDI010000012">
    <property type="protein sequence ID" value="MCG7940165.1"/>
    <property type="molecule type" value="Genomic_DNA"/>
</dbReference>
<accession>A0A9E4K667</accession>
<evidence type="ECO:0008006" key="4">
    <source>
        <dbReference type="Google" id="ProtNLM"/>
    </source>
</evidence>
<reference evidence="2" key="1">
    <citation type="journal article" date="2021" name="Proc. Natl. Acad. Sci. U.S.A.">
        <title>Global biogeography of chemosynthetic symbionts reveals both localized and globally distributed symbiont groups. .</title>
        <authorList>
            <person name="Osvatic J.T."/>
            <person name="Wilkins L.G.E."/>
            <person name="Leibrecht L."/>
            <person name="Leray M."/>
            <person name="Zauner S."/>
            <person name="Polzin J."/>
            <person name="Camacho Y."/>
            <person name="Gros O."/>
            <person name="van Gils J.A."/>
            <person name="Eisen J.A."/>
            <person name="Petersen J.M."/>
            <person name="Yuen B."/>
        </authorList>
    </citation>
    <scope>NUCLEOTIDE SEQUENCE</scope>
    <source>
        <strain evidence="2">MAGL173</strain>
    </source>
</reference>
<keyword evidence="1" id="KW-0732">Signal</keyword>
<dbReference type="AlphaFoldDB" id="A0A9E4K667"/>
<sequence>MKKRVNSLSILVLVTSLFWLPACLSQQPGPQEVYRQYRMILSSSNNFDAISNLLSSRTLKASHHYIEKLKSRGISEAEAKSNLFRGRKRAFKYERSRKQTGIHQSGDKAVITFEVEDEELPDHFKNKPSVDSVVTIEKTIQEVHLVNEKGWKLDHTVIKPGKSK</sequence>
<proteinExistence type="predicted"/>
<gene>
    <name evidence="2" type="ORF">JAZ04_15105</name>
</gene>
<dbReference type="Proteomes" id="UP000886687">
    <property type="component" value="Unassembled WGS sequence"/>
</dbReference>
<protein>
    <recommendedName>
        <fullName evidence="4">Lipoprotein</fullName>
    </recommendedName>
</protein>
<evidence type="ECO:0000313" key="3">
    <source>
        <dbReference type="Proteomes" id="UP000886687"/>
    </source>
</evidence>
<name>A0A9E4K667_9GAMM</name>
<organism evidence="2 3">
    <name type="scientific">Candidatus Thiodiazotropha lotti</name>
    <dbReference type="NCBI Taxonomy" id="2792787"/>
    <lineage>
        <taxon>Bacteria</taxon>
        <taxon>Pseudomonadati</taxon>
        <taxon>Pseudomonadota</taxon>
        <taxon>Gammaproteobacteria</taxon>
        <taxon>Chromatiales</taxon>
        <taxon>Sedimenticolaceae</taxon>
        <taxon>Candidatus Thiodiazotropha</taxon>
    </lineage>
</organism>
<evidence type="ECO:0000313" key="2">
    <source>
        <dbReference type="EMBL" id="MCG7940165.1"/>
    </source>
</evidence>